<dbReference type="AlphaFoldDB" id="A0AAJ6UCL8"/>
<feature type="region of interest" description="Disordered" evidence="1">
    <location>
        <begin position="1"/>
        <end position="25"/>
    </location>
</feature>
<feature type="region of interest" description="Disordered" evidence="1">
    <location>
        <begin position="59"/>
        <end position="82"/>
    </location>
</feature>
<dbReference type="GeneID" id="105127352"/>
<sequence>MEKIQEKNKRQEQKQKQNQKNLQANNKALVWDCGSSLYDSFELKSFERQLDSAINSRTLSMPHFPDRQVLTPPPPPKKPSKISRSLNKFLKSMFKSKQRFRVQERLQDEYHVIYDKSGALTTIPEVPEIDFGGFSPEINSLVRKTVSDRFTAASIGIS</sequence>
<gene>
    <name evidence="3" type="primary">LOC105127352</name>
</gene>
<name>A0AAJ6UCL8_POPEU</name>
<evidence type="ECO:0000313" key="3">
    <source>
        <dbReference type="RefSeq" id="XP_011026914.1"/>
    </source>
</evidence>
<proteinExistence type="predicted"/>
<dbReference type="PANTHER" id="PTHR33978">
    <property type="entry name" value="SERINE/THREONINE-KINASE"/>
    <property type="match status" value="1"/>
</dbReference>
<evidence type="ECO:0000313" key="2">
    <source>
        <dbReference type="Proteomes" id="UP000694918"/>
    </source>
</evidence>
<dbReference type="KEGG" id="peu:105127352"/>
<protein>
    <submittedName>
        <fullName evidence="3">Uncharacterized protein LOC105127352</fullName>
    </submittedName>
</protein>
<evidence type="ECO:0000256" key="1">
    <source>
        <dbReference type="SAM" id="MobiDB-lite"/>
    </source>
</evidence>
<accession>A0AAJ6UCL8</accession>
<dbReference type="Proteomes" id="UP000694918">
    <property type="component" value="Unplaced"/>
</dbReference>
<feature type="compositionally biased region" description="Low complexity" evidence="1">
    <location>
        <begin position="16"/>
        <end position="25"/>
    </location>
</feature>
<organism evidence="2 3">
    <name type="scientific">Populus euphratica</name>
    <name type="common">Euphrates poplar</name>
    <dbReference type="NCBI Taxonomy" id="75702"/>
    <lineage>
        <taxon>Eukaryota</taxon>
        <taxon>Viridiplantae</taxon>
        <taxon>Streptophyta</taxon>
        <taxon>Embryophyta</taxon>
        <taxon>Tracheophyta</taxon>
        <taxon>Spermatophyta</taxon>
        <taxon>Magnoliopsida</taxon>
        <taxon>eudicotyledons</taxon>
        <taxon>Gunneridae</taxon>
        <taxon>Pentapetalae</taxon>
        <taxon>rosids</taxon>
        <taxon>fabids</taxon>
        <taxon>Malpighiales</taxon>
        <taxon>Salicaceae</taxon>
        <taxon>Saliceae</taxon>
        <taxon>Populus</taxon>
    </lineage>
</organism>
<keyword evidence="2" id="KW-1185">Reference proteome</keyword>
<dbReference type="PANTHER" id="PTHR33978:SF4">
    <property type="entry name" value="SERINE_THREONINE-KINASE"/>
    <property type="match status" value="1"/>
</dbReference>
<reference evidence="3" key="1">
    <citation type="submission" date="2025-08" db="UniProtKB">
        <authorList>
            <consortium name="RefSeq"/>
        </authorList>
    </citation>
    <scope>IDENTIFICATION</scope>
</reference>
<dbReference type="RefSeq" id="XP_011026914.1">
    <property type="nucleotide sequence ID" value="XM_011028612.1"/>
</dbReference>
<feature type="compositionally biased region" description="Basic and acidic residues" evidence="1">
    <location>
        <begin position="1"/>
        <end position="15"/>
    </location>
</feature>